<evidence type="ECO:0000313" key="12">
    <source>
        <dbReference type="EMBL" id="OGK66557.1"/>
    </source>
</evidence>
<feature type="domain" description="GH10" evidence="11">
    <location>
        <begin position="392"/>
        <end position="669"/>
    </location>
</feature>
<dbReference type="GO" id="GO:0045493">
    <property type="term" value="P:xylan catabolic process"/>
    <property type="evidence" value="ECO:0007669"/>
    <property type="project" value="UniProtKB-KW"/>
</dbReference>
<keyword evidence="9" id="KW-0624">Polysaccharide degradation</keyword>
<evidence type="ECO:0000256" key="1">
    <source>
        <dbReference type="ARBA" id="ARBA00000681"/>
    </source>
</evidence>
<evidence type="ECO:0000256" key="6">
    <source>
        <dbReference type="ARBA" id="ARBA00022801"/>
    </source>
</evidence>
<dbReference type="PANTHER" id="PTHR31490">
    <property type="entry name" value="GLYCOSYL HYDROLASE"/>
    <property type="match status" value="1"/>
</dbReference>
<evidence type="ECO:0000259" key="11">
    <source>
        <dbReference type="PROSITE" id="PS51760"/>
    </source>
</evidence>
<sequence>MSKKFFGGFGGGPEHTESVPSTKVTDPKPLSKWAEMSGILPSIEQITPLAVVALAIGTLGIESNELNNLAQQNELASLVLNNPNIDVNKLLESRPGCTPALPKAESQPNPEDPIKPGIYAKEVNGAEITAEIQQAVKEAGMGQFDKLMGISAVSEDPAQQPVAFHIGTTKDGHNLVLFSTEKGYIIRPYSVFVTVDEDSQVHYSYSIFEKSKDETVAISFLDFGLDLTDTQVEELNQDQIRELTQEQINNPEKIESVTVENPFDGKPPVEFELGESNKENILVKFLKSLGVQSALAAGNDESQVDPRLGTPTVEPVKPTQEPEVKPSEPPVVEPSQEPQPTPSPEVAPEATEVSKPTTLKEYANELDLDFCVYFEPGSSQGDILMSKEFNCGNIFVGMSFAQPTRGHFEAQTPIDYYSRFAEKNGLNRGIWGAPIIWAADVPDWIKNGNFSKDELTQIMNDHVTQLVTMGKGKVNYWTVVNEPYAPPYRNDDIFYQVIGPDYVELAFRAARIADPNVKLIFNDTYNHMSSGPNGTMTQFTQEHIRKLKEQGLVDGVGLQMHLDAANPPNKEDMIATMQSYGVPIYITEFDVNLSKIPLDQADRLELQAKIAADVLDACLESGVCKSFTVFGLRDKMSVWEKYSNQPNADPLLFDDNFSPKPAYYAMLEIFKKHFERKITQ</sequence>
<name>A0A1F7KFC3_9BACT</name>
<dbReference type="SMART" id="SM00633">
    <property type="entry name" value="Glyco_10"/>
    <property type="match status" value="1"/>
</dbReference>
<evidence type="ECO:0000256" key="8">
    <source>
        <dbReference type="ARBA" id="ARBA00023295"/>
    </source>
</evidence>
<evidence type="ECO:0000256" key="9">
    <source>
        <dbReference type="ARBA" id="ARBA00023326"/>
    </source>
</evidence>
<comment type="catalytic activity">
    <reaction evidence="1">
        <text>Endohydrolysis of (1-&gt;4)-beta-D-xylosidic linkages in xylans.</text>
        <dbReference type="EC" id="3.2.1.8"/>
    </reaction>
</comment>
<dbReference type="GO" id="GO:0031176">
    <property type="term" value="F:endo-1,4-beta-xylanase activity"/>
    <property type="evidence" value="ECO:0007669"/>
    <property type="project" value="UniProtKB-EC"/>
</dbReference>
<evidence type="ECO:0000256" key="7">
    <source>
        <dbReference type="ARBA" id="ARBA00023277"/>
    </source>
</evidence>
<evidence type="ECO:0000256" key="10">
    <source>
        <dbReference type="SAM" id="MobiDB-lite"/>
    </source>
</evidence>
<dbReference type="InterPro" id="IPR017853">
    <property type="entry name" value="GH"/>
</dbReference>
<dbReference type="Gene3D" id="3.20.20.80">
    <property type="entry name" value="Glycosidases"/>
    <property type="match status" value="1"/>
</dbReference>
<dbReference type="InterPro" id="IPR001000">
    <property type="entry name" value="GH10_dom"/>
</dbReference>
<keyword evidence="8" id="KW-0326">Glycosidase</keyword>
<feature type="compositionally biased region" description="Pro residues" evidence="10">
    <location>
        <begin position="327"/>
        <end position="345"/>
    </location>
</feature>
<dbReference type="Proteomes" id="UP000178450">
    <property type="component" value="Unassembled WGS sequence"/>
</dbReference>
<accession>A0A1F7KFC3</accession>
<dbReference type="Pfam" id="PF00331">
    <property type="entry name" value="Glyco_hydro_10"/>
    <property type="match status" value="1"/>
</dbReference>
<dbReference type="PANTHER" id="PTHR31490:SF88">
    <property type="entry name" value="BETA-XYLANASE"/>
    <property type="match status" value="1"/>
</dbReference>
<evidence type="ECO:0000313" key="13">
    <source>
        <dbReference type="Proteomes" id="UP000178450"/>
    </source>
</evidence>
<proteinExistence type="inferred from homology"/>
<dbReference type="EMBL" id="MGBG01000006">
    <property type="protein sequence ID" value="OGK66557.1"/>
    <property type="molecule type" value="Genomic_DNA"/>
</dbReference>
<comment type="caution">
    <text evidence="12">The sequence shown here is derived from an EMBL/GenBank/DDBJ whole genome shotgun (WGS) entry which is preliminary data.</text>
</comment>
<dbReference type="EC" id="3.2.1.8" evidence="3"/>
<evidence type="ECO:0000256" key="3">
    <source>
        <dbReference type="ARBA" id="ARBA00012590"/>
    </source>
</evidence>
<dbReference type="PROSITE" id="PS51760">
    <property type="entry name" value="GH10_2"/>
    <property type="match status" value="1"/>
</dbReference>
<feature type="region of interest" description="Disordered" evidence="10">
    <location>
        <begin position="297"/>
        <end position="355"/>
    </location>
</feature>
<keyword evidence="7" id="KW-0119">Carbohydrate metabolism</keyword>
<keyword evidence="4" id="KW-0858">Xylan degradation</keyword>
<keyword evidence="5" id="KW-0732">Signal</keyword>
<dbReference type="SUPFAM" id="SSF51445">
    <property type="entry name" value="(Trans)glycosidases"/>
    <property type="match status" value="1"/>
</dbReference>
<keyword evidence="6" id="KW-0378">Hydrolase</keyword>
<organism evidence="12 13">
    <name type="scientific">Candidatus Roizmanbacteria bacterium RIFOXYA1_FULL_41_12</name>
    <dbReference type="NCBI Taxonomy" id="1802082"/>
    <lineage>
        <taxon>Bacteria</taxon>
        <taxon>Candidatus Roizmaniibacteriota</taxon>
    </lineage>
</organism>
<dbReference type="AlphaFoldDB" id="A0A1F7KFC3"/>
<feature type="region of interest" description="Disordered" evidence="10">
    <location>
        <begin position="1"/>
        <end position="27"/>
    </location>
</feature>
<evidence type="ECO:0000256" key="2">
    <source>
        <dbReference type="ARBA" id="ARBA00007495"/>
    </source>
</evidence>
<protein>
    <recommendedName>
        <fullName evidence="3">endo-1,4-beta-xylanase</fullName>
        <ecNumber evidence="3">3.2.1.8</ecNumber>
    </recommendedName>
</protein>
<evidence type="ECO:0000256" key="4">
    <source>
        <dbReference type="ARBA" id="ARBA00022651"/>
    </source>
</evidence>
<reference evidence="12 13" key="1">
    <citation type="journal article" date="2016" name="Nat. Commun.">
        <title>Thousands of microbial genomes shed light on interconnected biogeochemical processes in an aquifer system.</title>
        <authorList>
            <person name="Anantharaman K."/>
            <person name="Brown C.T."/>
            <person name="Hug L.A."/>
            <person name="Sharon I."/>
            <person name="Castelle C.J."/>
            <person name="Probst A.J."/>
            <person name="Thomas B.C."/>
            <person name="Singh A."/>
            <person name="Wilkins M.J."/>
            <person name="Karaoz U."/>
            <person name="Brodie E.L."/>
            <person name="Williams K.H."/>
            <person name="Hubbard S.S."/>
            <person name="Banfield J.F."/>
        </authorList>
    </citation>
    <scope>NUCLEOTIDE SEQUENCE [LARGE SCALE GENOMIC DNA]</scope>
</reference>
<dbReference type="InterPro" id="IPR044846">
    <property type="entry name" value="GH10"/>
</dbReference>
<gene>
    <name evidence="12" type="ORF">A2209_00985</name>
</gene>
<comment type="similarity">
    <text evidence="2">Belongs to the glycosyl hydrolase 10 (cellulase F) family.</text>
</comment>
<evidence type="ECO:0000256" key="5">
    <source>
        <dbReference type="ARBA" id="ARBA00022729"/>
    </source>
</evidence>